<accession>A0A8D5U6N4</accession>
<organism evidence="1 2">
    <name type="scientific">Stygiolobus caldivivus</name>
    <dbReference type="NCBI Taxonomy" id="2824673"/>
    <lineage>
        <taxon>Archaea</taxon>
        <taxon>Thermoproteota</taxon>
        <taxon>Thermoprotei</taxon>
        <taxon>Sulfolobales</taxon>
        <taxon>Sulfolobaceae</taxon>
        <taxon>Stygiolobus</taxon>
    </lineage>
</organism>
<evidence type="ECO:0000313" key="2">
    <source>
        <dbReference type="Proteomes" id="UP000825123"/>
    </source>
</evidence>
<dbReference type="KEGG" id="csty:KN1_11160"/>
<reference evidence="1 2" key="1">
    <citation type="submission" date="2021-04" db="EMBL/GenBank/DDBJ databases">
        <title>Complete genome sequence of Stygiolobus sp. KN-1.</title>
        <authorList>
            <person name="Nakamura K."/>
            <person name="Sakai H."/>
            <person name="Kurosawa N."/>
        </authorList>
    </citation>
    <scope>NUCLEOTIDE SEQUENCE [LARGE SCALE GENOMIC DNA]</scope>
    <source>
        <strain evidence="1 2">KN-1</strain>
    </source>
</reference>
<keyword evidence="2" id="KW-1185">Reference proteome</keyword>
<evidence type="ECO:0000313" key="1">
    <source>
        <dbReference type="EMBL" id="BCU69819.1"/>
    </source>
</evidence>
<dbReference type="Proteomes" id="UP000825123">
    <property type="component" value="Chromosome"/>
</dbReference>
<protein>
    <submittedName>
        <fullName evidence="1">Uncharacterized protein</fullName>
    </submittedName>
</protein>
<dbReference type="EMBL" id="AP024597">
    <property type="protein sequence ID" value="BCU69819.1"/>
    <property type="molecule type" value="Genomic_DNA"/>
</dbReference>
<dbReference type="AlphaFoldDB" id="A0A8D5U6N4"/>
<sequence>MCISLKLTIMSPIINSPSINVNTDKTFFGRLFVGKMYFGIKRTHFLGRRTRSCPTVSDKVYYIPGQLIKGDNVARVELKNY</sequence>
<proteinExistence type="predicted"/>
<gene>
    <name evidence="1" type="ORF">KN1_11160</name>
</gene>
<name>A0A8D5U6N4_9CREN</name>